<reference evidence="1 2" key="1">
    <citation type="submission" date="2013-01" db="EMBL/GenBank/DDBJ databases">
        <authorList>
            <person name="Harkins D.M."/>
            <person name="Durkin A.S."/>
            <person name="Brinkac L.M."/>
            <person name="Haft D.H."/>
            <person name="Selengut J.D."/>
            <person name="Sanka R."/>
            <person name="DePew J."/>
            <person name="Purushe J."/>
            <person name="Galloway R.L."/>
            <person name="Vinetz J.M."/>
            <person name="Sutton G.G."/>
            <person name="Nierman W.C."/>
            <person name="Fouts D.E."/>
        </authorList>
    </citation>
    <scope>NUCLEOTIDE SEQUENCE [LARGE SCALE GENOMIC DNA]</scope>
    <source>
        <strain evidence="1 2">Sponselee CDC</strain>
    </source>
</reference>
<comment type="caution">
    <text evidence="1">The sequence shown here is derived from an EMBL/GenBank/DDBJ whole genome shotgun (WGS) entry which is preliminary data.</text>
</comment>
<accession>M6BQ93</accession>
<dbReference type="AlphaFoldDB" id="M6BQ93"/>
<evidence type="ECO:0000313" key="1">
    <source>
        <dbReference type="EMBL" id="EMJ81932.1"/>
    </source>
</evidence>
<dbReference type="EMBL" id="ANMU01000075">
    <property type="protein sequence ID" value="EMJ81932.1"/>
    <property type="molecule type" value="Genomic_DNA"/>
</dbReference>
<gene>
    <name evidence="1" type="ORF">LEP1GSC016_3885</name>
</gene>
<name>M6BQ93_LEPBO</name>
<protein>
    <submittedName>
        <fullName evidence="1">Uncharacterized protein</fullName>
    </submittedName>
</protein>
<sequence length="72" mass="8503">MEQKRVKKELFNNSILLNILCHHIAEIEAHAAYEVCCGTGVFWNELCTKNLENIDILMERFNSYDRIFLKDL</sequence>
<organism evidence="1 2">
    <name type="scientific">Leptospira borgpetersenii serovar Hardjo-bovis str. Sponselee</name>
    <dbReference type="NCBI Taxonomy" id="1303729"/>
    <lineage>
        <taxon>Bacteria</taxon>
        <taxon>Pseudomonadati</taxon>
        <taxon>Spirochaetota</taxon>
        <taxon>Spirochaetia</taxon>
        <taxon>Leptospirales</taxon>
        <taxon>Leptospiraceae</taxon>
        <taxon>Leptospira</taxon>
    </lineage>
</organism>
<dbReference type="PATRIC" id="fig|1218567.3.peg.2016"/>
<dbReference type="Proteomes" id="UP000011873">
    <property type="component" value="Unassembled WGS sequence"/>
</dbReference>
<evidence type="ECO:0000313" key="2">
    <source>
        <dbReference type="Proteomes" id="UP000011873"/>
    </source>
</evidence>
<proteinExistence type="predicted"/>